<dbReference type="InterPro" id="IPR014895">
    <property type="entry name" value="Alginate_lyase_2"/>
</dbReference>
<comment type="caution">
    <text evidence="2">The sequence shown here is derived from an EMBL/GenBank/DDBJ whole genome shotgun (WGS) entry which is preliminary data.</text>
</comment>
<gene>
    <name evidence="2" type="ORF">ALQ05_100050</name>
</gene>
<sequence length="288" mass="32392">MYPTNGHSLYAVHTLPCRKSDSTLTSLVRQLLINKSPYNPYKTRSNPLVRGPPLGSKQTCAEGLNMIDLGSYQLSIPVGSPPKTITTAQLVKGYDGKYFKSKSDSIVFWSPVTGTKTENAKYSRSELRETWSDGSLHNWVYPDADNYLNAKLEVDQVPSSGKIVIGQIHAYESTEPLLKVEYQYKEDTKTGDIVAKVRNRFDDDESKVYKIVEGVKLNQTFSYVIHLSKGGKLTVSVNDTDWSKRISETWRDKPLYFKAGVYTQDNTGYTSEGGKATFYNLDIDHNKS</sequence>
<protein>
    <submittedName>
        <fullName evidence="2">Alginate lyase</fullName>
    </submittedName>
</protein>
<dbReference type="EMBL" id="RBRD01000076">
    <property type="protein sequence ID" value="RMQ40324.1"/>
    <property type="molecule type" value="Genomic_DNA"/>
</dbReference>
<evidence type="ECO:0000313" key="2">
    <source>
        <dbReference type="EMBL" id="RMQ40324.1"/>
    </source>
</evidence>
<dbReference type="SUPFAM" id="SSF49899">
    <property type="entry name" value="Concanavalin A-like lectins/glucanases"/>
    <property type="match status" value="1"/>
</dbReference>
<dbReference type="InterPro" id="IPR013320">
    <property type="entry name" value="ConA-like_dom_sf"/>
</dbReference>
<dbReference type="Proteomes" id="UP000279553">
    <property type="component" value="Unassembled WGS sequence"/>
</dbReference>
<dbReference type="Gene3D" id="2.60.120.200">
    <property type="match status" value="1"/>
</dbReference>
<evidence type="ECO:0000259" key="1">
    <source>
        <dbReference type="Pfam" id="PF08787"/>
    </source>
</evidence>
<accession>A0A3M4LGR0</accession>
<organism evidence="2 3">
    <name type="scientific">Pseudomonas amygdali pv. mori</name>
    <dbReference type="NCBI Taxonomy" id="34065"/>
    <lineage>
        <taxon>Bacteria</taxon>
        <taxon>Pseudomonadati</taxon>
        <taxon>Pseudomonadota</taxon>
        <taxon>Gammaproteobacteria</taxon>
        <taxon>Pseudomonadales</taxon>
        <taxon>Pseudomonadaceae</taxon>
        <taxon>Pseudomonas</taxon>
        <taxon>Pseudomonas amygdali</taxon>
    </lineage>
</organism>
<keyword evidence="2" id="KW-0456">Lyase</keyword>
<dbReference type="Pfam" id="PF08787">
    <property type="entry name" value="Alginate_lyase2"/>
    <property type="match status" value="1"/>
</dbReference>
<name>A0A3M4LGR0_PSEA0</name>
<proteinExistence type="predicted"/>
<dbReference type="AlphaFoldDB" id="A0A3M4LGR0"/>
<feature type="domain" description="Alginate lyase 2" evidence="1">
    <location>
        <begin position="67"/>
        <end position="285"/>
    </location>
</feature>
<reference evidence="2 3" key="1">
    <citation type="submission" date="2018-08" db="EMBL/GenBank/DDBJ databases">
        <title>Recombination of ecologically and evolutionarily significant loci maintains genetic cohesion in the Pseudomonas syringae species complex.</title>
        <authorList>
            <person name="Dillon M."/>
            <person name="Thakur S."/>
            <person name="Almeida R.N.D."/>
            <person name="Weir B.S."/>
            <person name="Guttman D.S."/>
        </authorList>
    </citation>
    <scope>NUCLEOTIDE SEQUENCE [LARGE SCALE GENOMIC DNA]</scope>
    <source>
        <strain evidence="2 3">ICMP 535</strain>
    </source>
</reference>
<dbReference type="GO" id="GO:0016829">
    <property type="term" value="F:lyase activity"/>
    <property type="evidence" value="ECO:0007669"/>
    <property type="project" value="UniProtKB-KW"/>
</dbReference>
<evidence type="ECO:0000313" key="3">
    <source>
        <dbReference type="Proteomes" id="UP000279553"/>
    </source>
</evidence>